<evidence type="ECO:0000256" key="1">
    <source>
        <dbReference type="SAM" id="Phobius"/>
    </source>
</evidence>
<reference evidence="2" key="1">
    <citation type="submission" date="2023-06" db="EMBL/GenBank/DDBJ databases">
        <authorList>
            <consortium name="Lawrence Berkeley National Laboratory"/>
            <person name="Ahrendt S."/>
            <person name="Sahu N."/>
            <person name="Indic B."/>
            <person name="Wong-Bajracharya J."/>
            <person name="Merenyi Z."/>
            <person name="Ke H.-M."/>
            <person name="Monk M."/>
            <person name="Kocsube S."/>
            <person name="Drula E."/>
            <person name="Lipzen A."/>
            <person name="Balint B."/>
            <person name="Henrissat B."/>
            <person name="Andreopoulos B."/>
            <person name="Martin F.M."/>
            <person name="Harder C.B."/>
            <person name="Rigling D."/>
            <person name="Ford K.L."/>
            <person name="Foster G.D."/>
            <person name="Pangilinan J."/>
            <person name="Papanicolaou A."/>
            <person name="Barry K."/>
            <person name="LaButti K."/>
            <person name="Viragh M."/>
            <person name="Koriabine M."/>
            <person name="Yan M."/>
            <person name="Riley R."/>
            <person name="Champramary S."/>
            <person name="Plett K.L."/>
            <person name="Tsai I.J."/>
            <person name="Slot J."/>
            <person name="Sipos G."/>
            <person name="Plett J."/>
            <person name="Nagy L.G."/>
            <person name="Grigoriev I.V."/>
        </authorList>
    </citation>
    <scope>NUCLEOTIDE SEQUENCE</scope>
    <source>
        <strain evidence="2">HWK02</strain>
    </source>
</reference>
<dbReference type="Proteomes" id="UP001175228">
    <property type="component" value="Unassembled WGS sequence"/>
</dbReference>
<keyword evidence="1" id="KW-0812">Transmembrane</keyword>
<keyword evidence="3" id="KW-1185">Reference proteome</keyword>
<accession>A0AA39UU35</accession>
<keyword evidence="1" id="KW-0472">Membrane</keyword>
<comment type="caution">
    <text evidence="2">The sequence shown here is derived from an EMBL/GenBank/DDBJ whole genome shotgun (WGS) entry which is preliminary data.</text>
</comment>
<sequence length="387" mass="42432">MGFLATVITVYFNVWRSNPIFGSPESDWPETVFKALSTSTRPPLSFTRADPTLVPLRFFICLVAARWFEWTFLSLPSSPFVTVATCLFVTHADPFMVCVNAFLFGISLGCTLDFLFVFHNKNQVVLRYAFHKLSSTLLSYIKPYCSMAAVISLALFSIVVYHQRRKQSIPLKTNNGDVPSECIAESDNDAGAISDVEVTSMFTAGNSQFLLQMTSSATTLTSPTNSAAISQRTAPQYREAGVEASFLTFLLPTLQAVLIIGPVLSSYTADVAQVFHDEIMDIGSMGEHAEASATQSIARNPLNNLIQKYMPSCRRCLSGHRQPTEHSEYIATSIEQSQDVCLVKTSPTPSGSPSFFELTDSPSLITDSEEAHTAAVTKALVVLDHCI</sequence>
<organism evidence="2 3">
    <name type="scientific">Armillaria luteobubalina</name>
    <dbReference type="NCBI Taxonomy" id="153913"/>
    <lineage>
        <taxon>Eukaryota</taxon>
        <taxon>Fungi</taxon>
        <taxon>Dikarya</taxon>
        <taxon>Basidiomycota</taxon>
        <taxon>Agaricomycotina</taxon>
        <taxon>Agaricomycetes</taxon>
        <taxon>Agaricomycetidae</taxon>
        <taxon>Agaricales</taxon>
        <taxon>Marasmiineae</taxon>
        <taxon>Physalacriaceae</taxon>
        <taxon>Armillaria</taxon>
    </lineage>
</organism>
<protein>
    <submittedName>
        <fullName evidence="2">Uncharacterized protein</fullName>
    </submittedName>
</protein>
<feature type="transmembrane region" description="Helical" evidence="1">
    <location>
        <begin position="72"/>
        <end position="90"/>
    </location>
</feature>
<proteinExistence type="predicted"/>
<evidence type="ECO:0000313" key="3">
    <source>
        <dbReference type="Proteomes" id="UP001175228"/>
    </source>
</evidence>
<evidence type="ECO:0000313" key="2">
    <source>
        <dbReference type="EMBL" id="KAK0497414.1"/>
    </source>
</evidence>
<dbReference type="EMBL" id="JAUEPU010000013">
    <property type="protein sequence ID" value="KAK0497414.1"/>
    <property type="molecule type" value="Genomic_DNA"/>
</dbReference>
<gene>
    <name evidence="2" type="ORF">EDD18DRAFT_1162117</name>
</gene>
<feature type="transmembrane region" description="Helical" evidence="1">
    <location>
        <begin position="97"/>
        <end position="118"/>
    </location>
</feature>
<dbReference type="AlphaFoldDB" id="A0AA39UU35"/>
<name>A0AA39UU35_9AGAR</name>
<feature type="transmembrane region" description="Helical" evidence="1">
    <location>
        <begin position="138"/>
        <end position="161"/>
    </location>
</feature>
<keyword evidence="1" id="KW-1133">Transmembrane helix</keyword>